<name>A0A8S9RX31_BRACR</name>
<gene>
    <name evidence="1" type="ORF">F2Q69_00028228</name>
</gene>
<organism evidence="1 2">
    <name type="scientific">Brassica cretica</name>
    <name type="common">Mustard</name>
    <dbReference type="NCBI Taxonomy" id="69181"/>
    <lineage>
        <taxon>Eukaryota</taxon>
        <taxon>Viridiplantae</taxon>
        <taxon>Streptophyta</taxon>
        <taxon>Embryophyta</taxon>
        <taxon>Tracheophyta</taxon>
        <taxon>Spermatophyta</taxon>
        <taxon>Magnoliopsida</taxon>
        <taxon>eudicotyledons</taxon>
        <taxon>Gunneridae</taxon>
        <taxon>Pentapetalae</taxon>
        <taxon>rosids</taxon>
        <taxon>malvids</taxon>
        <taxon>Brassicales</taxon>
        <taxon>Brassicaceae</taxon>
        <taxon>Brassiceae</taxon>
        <taxon>Brassica</taxon>
    </lineage>
</organism>
<proteinExistence type="predicted"/>
<evidence type="ECO:0000313" key="1">
    <source>
        <dbReference type="EMBL" id="KAF3585925.1"/>
    </source>
</evidence>
<evidence type="ECO:0000313" key="2">
    <source>
        <dbReference type="Proteomes" id="UP000712600"/>
    </source>
</evidence>
<dbReference type="Proteomes" id="UP000712600">
    <property type="component" value="Unassembled WGS sequence"/>
</dbReference>
<protein>
    <submittedName>
        <fullName evidence="1">Uncharacterized protein</fullName>
    </submittedName>
</protein>
<reference evidence="1" key="1">
    <citation type="submission" date="2019-12" db="EMBL/GenBank/DDBJ databases">
        <title>Genome sequencing and annotation of Brassica cretica.</title>
        <authorList>
            <person name="Studholme D.J."/>
            <person name="Sarris P."/>
        </authorList>
    </citation>
    <scope>NUCLEOTIDE SEQUENCE</scope>
    <source>
        <strain evidence="1">PFS-109/04</strain>
        <tissue evidence="1">Leaf</tissue>
    </source>
</reference>
<sequence length="118" mass="12908">MQSAEMICISSRSTTGDSTGVCHEGGAEWEFGFCEEERERGFLGVLLLGVEGHSEALSDGVRCGLSLVALELALCTDVLGEVLPRYGRLKPRLKGRLAKVVSFKWYVKIATVEDSELR</sequence>
<accession>A0A8S9RX31</accession>
<comment type="caution">
    <text evidence="1">The sequence shown here is derived from an EMBL/GenBank/DDBJ whole genome shotgun (WGS) entry which is preliminary data.</text>
</comment>
<dbReference type="AlphaFoldDB" id="A0A8S9RX31"/>
<dbReference type="EMBL" id="QGKX02000088">
    <property type="protein sequence ID" value="KAF3585925.1"/>
    <property type="molecule type" value="Genomic_DNA"/>
</dbReference>